<dbReference type="KEGG" id="azo:azo0276"/>
<dbReference type="Proteomes" id="UP000002588">
    <property type="component" value="Chromosome"/>
</dbReference>
<protein>
    <submittedName>
        <fullName evidence="1">Uncharacterized protein</fullName>
    </submittedName>
</protein>
<dbReference type="EMBL" id="AM406670">
    <property type="protein sequence ID" value="CAL92893.1"/>
    <property type="molecule type" value="Genomic_DNA"/>
</dbReference>
<proteinExistence type="predicted"/>
<sequence length="196" mass="21908">MASVPPGFKPGIANLEKAWGSSPELVGHAQWSGMDAIDLETLQEFCRAERKLLIFRAPGGLGRQVRGLGVEILPKPAAMKQKTHGRWIVQDGRLYTSDWDLLSAWQRTGNGYSRFELGADSRQTAEFLKRINRQLLFPLQHGANDDYLDEAGNARNRAIGERFIAIDETGGIDRCETQVLMKAYYATRGLAPWLYG</sequence>
<keyword evidence="2" id="KW-1185">Reference proteome</keyword>
<accession>A1K238</accession>
<dbReference type="eggNOG" id="ENOG502ZRE5">
    <property type="taxonomic scope" value="Bacteria"/>
</dbReference>
<dbReference type="RefSeq" id="WP_011764011.1">
    <property type="nucleotide sequence ID" value="NC_008702.1"/>
</dbReference>
<organism evidence="1 2">
    <name type="scientific">Azoarcus sp. (strain BH72)</name>
    <dbReference type="NCBI Taxonomy" id="418699"/>
    <lineage>
        <taxon>Bacteria</taxon>
        <taxon>Pseudomonadati</taxon>
        <taxon>Pseudomonadota</taxon>
        <taxon>Betaproteobacteria</taxon>
        <taxon>Rhodocyclales</taxon>
        <taxon>Zoogloeaceae</taxon>
        <taxon>Azoarcus</taxon>
    </lineage>
</organism>
<gene>
    <name evidence="1" type="ordered locus">azo0276</name>
</gene>
<evidence type="ECO:0000313" key="1">
    <source>
        <dbReference type="EMBL" id="CAL92893.1"/>
    </source>
</evidence>
<evidence type="ECO:0000313" key="2">
    <source>
        <dbReference type="Proteomes" id="UP000002588"/>
    </source>
</evidence>
<dbReference type="AlphaFoldDB" id="A1K238"/>
<reference evidence="1 2" key="1">
    <citation type="journal article" date="2006" name="Nat. Biotechnol.">
        <title>Complete genome of the mutualistic, N2-fixing grass endophyte Azoarcus sp. strain BH72.</title>
        <authorList>
            <person name="Krause A."/>
            <person name="Ramakumar A."/>
            <person name="Bartels D."/>
            <person name="Battistoni F."/>
            <person name="Bekel T."/>
            <person name="Boch J."/>
            <person name="Boehm M."/>
            <person name="Friedrich F."/>
            <person name="Hurek T."/>
            <person name="Krause L."/>
            <person name="Linke B."/>
            <person name="McHardy A.C."/>
            <person name="Sarkar A."/>
            <person name="Schneiker S."/>
            <person name="Syed A.A."/>
            <person name="Thauer R."/>
            <person name="Vorhoelter F.-J."/>
            <person name="Weidner S."/>
            <person name="Puehler A."/>
            <person name="Reinhold-Hurek B."/>
            <person name="Kaiser O."/>
            <person name="Goesmann A."/>
        </authorList>
    </citation>
    <scope>NUCLEOTIDE SEQUENCE [LARGE SCALE GENOMIC DNA]</scope>
    <source>
        <strain evidence="1 2">BH72</strain>
    </source>
</reference>
<dbReference type="STRING" id="62928.azo0276"/>
<name>A1K238_AZOSB</name>
<dbReference type="HOGENOM" id="CLU_1387814_0_0_4"/>